<dbReference type="GO" id="GO:0006886">
    <property type="term" value="P:intracellular protein transport"/>
    <property type="evidence" value="ECO:0007669"/>
    <property type="project" value="TreeGrafter"/>
</dbReference>
<dbReference type="PANTHER" id="PTHR22957">
    <property type="entry name" value="TBC1 DOMAIN FAMILY MEMBER GTPASE-ACTIVATING PROTEIN"/>
    <property type="match status" value="1"/>
</dbReference>
<evidence type="ECO:0000259" key="3">
    <source>
        <dbReference type="PROSITE" id="PS50086"/>
    </source>
</evidence>
<dbReference type="InterPro" id="IPR035969">
    <property type="entry name" value="Rab-GAP_TBC_sf"/>
</dbReference>
<dbReference type="AlphaFoldDB" id="A0A8S9ICP2"/>
<dbReference type="InterPro" id="IPR000195">
    <property type="entry name" value="Rab-GAP-TBC_dom"/>
</dbReference>
<feature type="domain" description="Rab-GAP TBC" evidence="3">
    <location>
        <begin position="462"/>
        <end position="687"/>
    </location>
</feature>
<dbReference type="SUPFAM" id="SSF47923">
    <property type="entry name" value="Ypt/Rab-GAP domain of gyp1p"/>
    <property type="match status" value="2"/>
</dbReference>
<feature type="compositionally biased region" description="Basic and acidic residues" evidence="1">
    <location>
        <begin position="511"/>
        <end position="528"/>
    </location>
</feature>
<comment type="caution">
    <text evidence="4">The sequence shown here is derived from an EMBL/GenBank/DDBJ whole genome shotgun (WGS) entry which is preliminary data.</text>
</comment>
<evidence type="ECO:0000313" key="5">
    <source>
        <dbReference type="Proteomes" id="UP000712281"/>
    </source>
</evidence>
<proteinExistence type="predicted"/>
<reference evidence="4" key="1">
    <citation type="submission" date="2019-12" db="EMBL/GenBank/DDBJ databases">
        <title>Genome sequencing and annotation of Brassica cretica.</title>
        <authorList>
            <person name="Studholme D.J."/>
            <person name="Sarris P.F."/>
        </authorList>
    </citation>
    <scope>NUCLEOTIDE SEQUENCE</scope>
    <source>
        <strain evidence="4">PFS-001/15</strain>
        <tissue evidence="4">Leaf</tissue>
    </source>
</reference>
<dbReference type="PANTHER" id="PTHR22957:SF27">
    <property type="entry name" value="TBC1 DOMAIN FAMILY MEMBER 13"/>
    <property type="match status" value="1"/>
</dbReference>
<dbReference type="GO" id="GO:0005096">
    <property type="term" value="F:GTPase activator activity"/>
    <property type="evidence" value="ECO:0007669"/>
    <property type="project" value="TreeGrafter"/>
</dbReference>
<dbReference type="Gene3D" id="1.10.10.750">
    <property type="entry name" value="Ypt/Rab-GAP domain of gyp1p, domain 1"/>
    <property type="match status" value="1"/>
</dbReference>
<dbReference type="Gene3D" id="1.10.472.80">
    <property type="entry name" value="Ypt/Rab-GAP domain of gyp1p, domain 3"/>
    <property type="match status" value="1"/>
</dbReference>
<dbReference type="Pfam" id="PF00566">
    <property type="entry name" value="RabGAP-TBC"/>
    <property type="match status" value="1"/>
</dbReference>
<gene>
    <name evidence="4" type="ORF">F2Q68_00026606</name>
</gene>
<evidence type="ECO:0000256" key="1">
    <source>
        <dbReference type="SAM" id="MobiDB-lite"/>
    </source>
</evidence>
<feature type="transmembrane region" description="Helical" evidence="2">
    <location>
        <begin position="105"/>
        <end position="123"/>
    </location>
</feature>
<evidence type="ECO:0000256" key="2">
    <source>
        <dbReference type="SAM" id="Phobius"/>
    </source>
</evidence>
<keyword evidence="2" id="KW-0812">Transmembrane</keyword>
<accession>A0A8S9ICP2</accession>
<dbReference type="SMART" id="SM00164">
    <property type="entry name" value="TBC"/>
    <property type="match status" value="1"/>
</dbReference>
<dbReference type="Proteomes" id="UP000712281">
    <property type="component" value="Unassembled WGS sequence"/>
</dbReference>
<dbReference type="EMBL" id="QGKW02001911">
    <property type="protein sequence ID" value="KAF2567591.1"/>
    <property type="molecule type" value="Genomic_DNA"/>
</dbReference>
<evidence type="ECO:0000313" key="4">
    <source>
        <dbReference type="EMBL" id="KAF2567591.1"/>
    </source>
</evidence>
<sequence length="709" mass="80089">MGDMMRRWNVGYMAYCIFLEPRTYYIKNPNALTFPGTGLEVLCDSMRSGAGDAFSRRRWPFPTMLSSVFISLLVSRFISRVLRSRSVLLTGERGSQQSFQWRQELWFVVFTAVLLTAPPLWWVSSPTMSREGSLTTVVLWFTGTFSGEPFSGCRRTSHTVDYFVLALQLLMEFRSQRTNSRFPPPGSETTNQLGVALFHLYDARIHDNSSLDPDLIRSSSLSSPLSVLSSSPVCSLLNRGSAYLHRPSPSPFGFDGNPPYLSKLVSPPASAIYLSVDVIRTISDLQPRSMTSHNFPAYAFASELRSIRKWAWPNSFAEAYNQIIKILKARLSVQDVRYLAVGLNSLDNLKISHGFIGVYNLRLLQYHFFRKNLSSSSSNEESISPPYLPSMNGDVLLGSIPSFCFNLLTGLSPCVAVCTGPEGAIEITSVLLIGEGCSSTSLLSKKVIDLKELRKIASQGLPDDAGIRSLVWKLLLGYLSPDRSLWSSELAKKRSQYKQFKEELLMNPSEVTRKMEKSKSGDSNDPKVESPGALSRSEITHEDHPLSLGTTSLWNNFFKDTEVLEQIDRDVMRTHPDMHFFSGDSAVAKSNQAYAEADAFFCFVELMSGFRDNFCQQLDNSVVGIRYTITRLSMLLKHHDEELWRHLEVTTKINPQFYAFRWITLLLTQEFNFVESLHIWDTLLSDPEGPQVVFNLLPFSFRSEFHSCE</sequence>
<keyword evidence="2" id="KW-1133">Transmembrane helix</keyword>
<dbReference type="PROSITE" id="PS50086">
    <property type="entry name" value="TBC_RABGAP"/>
    <property type="match status" value="1"/>
</dbReference>
<name>A0A8S9ICP2_BRACR</name>
<feature type="region of interest" description="Disordered" evidence="1">
    <location>
        <begin position="511"/>
        <end position="541"/>
    </location>
</feature>
<protein>
    <recommendedName>
        <fullName evidence="3">Rab-GAP TBC domain-containing protein</fullName>
    </recommendedName>
</protein>
<keyword evidence="2" id="KW-0472">Membrane</keyword>
<organism evidence="4 5">
    <name type="scientific">Brassica cretica</name>
    <name type="common">Mustard</name>
    <dbReference type="NCBI Taxonomy" id="69181"/>
    <lineage>
        <taxon>Eukaryota</taxon>
        <taxon>Viridiplantae</taxon>
        <taxon>Streptophyta</taxon>
        <taxon>Embryophyta</taxon>
        <taxon>Tracheophyta</taxon>
        <taxon>Spermatophyta</taxon>
        <taxon>Magnoliopsida</taxon>
        <taxon>eudicotyledons</taxon>
        <taxon>Gunneridae</taxon>
        <taxon>Pentapetalae</taxon>
        <taxon>rosids</taxon>
        <taxon>malvids</taxon>
        <taxon>Brassicales</taxon>
        <taxon>Brassicaceae</taxon>
        <taxon>Brassiceae</taxon>
        <taxon>Brassica</taxon>
    </lineage>
</organism>